<keyword evidence="2" id="KW-1185">Reference proteome</keyword>
<reference evidence="2" key="1">
    <citation type="submission" date="2017-06" db="EMBL/GenBank/DDBJ databases">
        <title>Complete genome sequence of Capnocytophaga sp. KCOM 1579 (=ChDC OS43) isolated from a human refractory periapical abscess lesion.</title>
        <authorList>
            <person name="Kook J.-K."/>
            <person name="Park S.-N."/>
            <person name="Lim Y.K."/>
            <person name="Roh H."/>
        </authorList>
    </citation>
    <scope>NUCLEOTIDE SEQUENCE [LARGE SCALE GENOMIC DNA]</scope>
    <source>
        <strain evidence="2">ChDC OS43</strain>
    </source>
</reference>
<dbReference type="KEGG" id="capn:CBG49_12310"/>
<dbReference type="Proteomes" id="UP000197007">
    <property type="component" value="Chromosome"/>
</dbReference>
<evidence type="ECO:0000313" key="1">
    <source>
        <dbReference type="EMBL" id="ASF44554.1"/>
    </source>
</evidence>
<proteinExistence type="predicted"/>
<dbReference type="Pfam" id="PF26559">
    <property type="entry name" value="DUF8184"/>
    <property type="match status" value="1"/>
</dbReference>
<sequence>MTSLITQKDQIIAQMRAELSTTIEEDRYYTEENITDCNAHLEAFLAQLKKSNQATDKQSYLAEAIQTLCEQLSTFNNPEEEEMPEFLWGFLYLGYTKELTDFIREAALAYGFKPIPTVIDLYYCRVEIGSFDWFSVVLGGIEEENFACLDYNPNTHQFYYDENPYGDPFPLPLYNVQVKPDYSELSFEVLSRDKLQHFCFLAQYPSDKVWIKTIYDLHTGQVLLTKRKKHWSSITLVTENGKVSELGATQYNNEGNIIPRAEEGGGFSVFTMGINEENKLQSRNEIADTKILFEKTFFTNPREEEWRLYELQHIAIQKGVVTITSTDVVRTRDENWQLITGTITPISLSYELKNSDFVLHFVEEVINTINH</sequence>
<protein>
    <submittedName>
        <fullName evidence="1">Uncharacterized protein</fullName>
    </submittedName>
</protein>
<dbReference type="InterPro" id="IPR058497">
    <property type="entry name" value="DUF8184"/>
</dbReference>
<name>A0A1Z4BTA6_9FLAO</name>
<evidence type="ECO:0000313" key="2">
    <source>
        <dbReference type="Proteomes" id="UP000197007"/>
    </source>
</evidence>
<dbReference type="RefSeq" id="WP_088595330.1">
    <property type="nucleotide sequence ID" value="NZ_CP022022.1"/>
</dbReference>
<dbReference type="EMBL" id="CP022022">
    <property type="protein sequence ID" value="ASF44554.1"/>
    <property type="molecule type" value="Genomic_DNA"/>
</dbReference>
<gene>
    <name evidence="1" type="ORF">CBG49_12310</name>
</gene>
<accession>A0A1Z4BTA6</accession>
<organism evidence="1 2">
    <name type="scientific">Capnocytophaga endodontalis</name>
    <dbReference type="NCBI Taxonomy" id="2708117"/>
    <lineage>
        <taxon>Bacteria</taxon>
        <taxon>Pseudomonadati</taxon>
        <taxon>Bacteroidota</taxon>
        <taxon>Flavobacteriia</taxon>
        <taxon>Flavobacteriales</taxon>
        <taxon>Flavobacteriaceae</taxon>
        <taxon>Capnocytophaga</taxon>
    </lineage>
</organism>
<dbReference type="AlphaFoldDB" id="A0A1Z4BTA6"/>